<evidence type="ECO:0000256" key="3">
    <source>
        <dbReference type="ARBA" id="ARBA00022692"/>
    </source>
</evidence>
<evidence type="ECO:0000256" key="2">
    <source>
        <dbReference type="ARBA" id="ARBA00009694"/>
    </source>
</evidence>
<keyword evidence="3 6" id="KW-0812">Transmembrane</keyword>
<keyword evidence="4 6" id="KW-1133">Transmembrane helix</keyword>
<dbReference type="PANTHER" id="PTHR43461:SF1">
    <property type="entry name" value="TRANSMEMBRANE PROTEIN 256"/>
    <property type="match status" value="1"/>
</dbReference>
<gene>
    <name evidence="7" type="ORF">EDD54_0490</name>
</gene>
<accession>A0A4R6RJ28</accession>
<comment type="subcellular location">
    <subcellularLocation>
        <location evidence="1">Membrane</location>
        <topology evidence="1">Multi-pass membrane protein</topology>
    </subcellularLocation>
</comment>
<evidence type="ECO:0000313" key="8">
    <source>
        <dbReference type="Proteomes" id="UP000294547"/>
    </source>
</evidence>
<dbReference type="EMBL" id="SNXY01000006">
    <property type="protein sequence ID" value="TDP86611.1"/>
    <property type="molecule type" value="Genomic_DNA"/>
</dbReference>
<comment type="similarity">
    <text evidence="2">Belongs to the UPF0382 family.</text>
</comment>
<sequence length="120" mass="11786">MGLDLDRAVGVLAGLAGAAGVAASAAGAHAYAGTNLDTAGKMLLVHAAALLALAGPLGGSRRLSRLAAVVMAVGIALFAGDLAMRAVTEAHLFPMAAPMGGLLLIASWLIVAISFVARRG</sequence>
<reference evidence="7 8" key="1">
    <citation type="submission" date="2019-03" db="EMBL/GenBank/DDBJ databases">
        <title>Genomic Encyclopedia of Type Strains, Phase IV (KMG-IV): sequencing the most valuable type-strain genomes for metagenomic binning, comparative biology and taxonomic classification.</title>
        <authorList>
            <person name="Goeker M."/>
        </authorList>
    </citation>
    <scope>NUCLEOTIDE SEQUENCE [LARGE SCALE GENOMIC DNA]</scope>
    <source>
        <strain evidence="7 8">DSM 102969</strain>
    </source>
</reference>
<keyword evidence="5 6" id="KW-0472">Membrane</keyword>
<evidence type="ECO:0000256" key="4">
    <source>
        <dbReference type="ARBA" id="ARBA00022989"/>
    </source>
</evidence>
<dbReference type="OrthoDB" id="7173378at2"/>
<feature type="transmembrane region" description="Helical" evidence="6">
    <location>
        <begin position="96"/>
        <end position="117"/>
    </location>
</feature>
<dbReference type="PANTHER" id="PTHR43461">
    <property type="entry name" value="TRANSMEMBRANE PROTEIN 256"/>
    <property type="match status" value="1"/>
</dbReference>
<feature type="transmembrane region" description="Helical" evidence="6">
    <location>
        <begin position="66"/>
        <end position="84"/>
    </location>
</feature>
<dbReference type="GO" id="GO:0016020">
    <property type="term" value="C:membrane"/>
    <property type="evidence" value="ECO:0007669"/>
    <property type="project" value="UniProtKB-SubCell"/>
</dbReference>
<evidence type="ECO:0000256" key="6">
    <source>
        <dbReference type="SAM" id="Phobius"/>
    </source>
</evidence>
<protein>
    <submittedName>
        <fullName evidence="7">Uncharacterized membrane protein YgdD (TMEM256/DUF423 family)</fullName>
    </submittedName>
</protein>
<evidence type="ECO:0000313" key="7">
    <source>
        <dbReference type="EMBL" id="TDP86611.1"/>
    </source>
</evidence>
<dbReference type="RefSeq" id="WP_126536905.1">
    <property type="nucleotide sequence ID" value="NZ_BSPM01000008.1"/>
</dbReference>
<dbReference type="Proteomes" id="UP000294547">
    <property type="component" value="Unassembled WGS sequence"/>
</dbReference>
<dbReference type="Pfam" id="PF04241">
    <property type="entry name" value="DUF423"/>
    <property type="match status" value="1"/>
</dbReference>
<keyword evidence="8" id="KW-1185">Reference proteome</keyword>
<comment type="caution">
    <text evidence="7">The sequence shown here is derived from an EMBL/GenBank/DDBJ whole genome shotgun (WGS) entry which is preliminary data.</text>
</comment>
<dbReference type="InterPro" id="IPR006696">
    <property type="entry name" value="DUF423"/>
</dbReference>
<name>A0A4R6RJ28_9HYPH</name>
<feature type="transmembrane region" description="Helical" evidence="6">
    <location>
        <begin position="40"/>
        <end position="59"/>
    </location>
</feature>
<evidence type="ECO:0000256" key="5">
    <source>
        <dbReference type="ARBA" id="ARBA00023136"/>
    </source>
</evidence>
<evidence type="ECO:0000256" key="1">
    <source>
        <dbReference type="ARBA" id="ARBA00004141"/>
    </source>
</evidence>
<organism evidence="7 8">
    <name type="scientific">Oharaeibacter diazotrophicus</name>
    <dbReference type="NCBI Taxonomy" id="1920512"/>
    <lineage>
        <taxon>Bacteria</taxon>
        <taxon>Pseudomonadati</taxon>
        <taxon>Pseudomonadota</taxon>
        <taxon>Alphaproteobacteria</taxon>
        <taxon>Hyphomicrobiales</taxon>
        <taxon>Pleomorphomonadaceae</taxon>
        <taxon>Oharaeibacter</taxon>
    </lineage>
</organism>
<dbReference type="AlphaFoldDB" id="A0A4R6RJ28"/>
<proteinExistence type="inferred from homology"/>